<dbReference type="Proteomes" id="UP000321532">
    <property type="component" value="Unassembled WGS sequence"/>
</dbReference>
<comment type="caution">
    <text evidence="1">The sequence shown here is derived from an EMBL/GenBank/DDBJ whole genome shotgun (WGS) entry which is preliminary data.</text>
</comment>
<reference evidence="1 2" key="1">
    <citation type="submission" date="2019-07" db="EMBL/GenBank/DDBJ databases">
        <title>Whole genome shotgun sequence of Adhaeribacter aerolatus NBRC 106133.</title>
        <authorList>
            <person name="Hosoyama A."/>
            <person name="Uohara A."/>
            <person name="Ohji S."/>
            <person name="Ichikawa N."/>
        </authorList>
    </citation>
    <scope>NUCLEOTIDE SEQUENCE [LARGE SCALE GENOMIC DNA]</scope>
    <source>
        <strain evidence="1 2">NBRC 106133</strain>
    </source>
</reference>
<evidence type="ECO:0000313" key="1">
    <source>
        <dbReference type="EMBL" id="GEO03149.1"/>
    </source>
</evidence>
<keyword evidence="2" id="KW-1185">Reference proteome</keyword>
<name>A0A512ATU8_9BACT</name>
<protein>
    <submittedName>
        <fullName evidence="1">Uncharacterized protein</fullName>
    </submittedName>
</protein>
<gene>
    <name evidence="1" type="ORF">AAE02nite_08130</name>
</gene>
<organism evidence="1 2">
    <name type="scientific">Adhaeribacter aerolatus</name>
    <dbReference type="NCBI Taxonomy" id="670289"/>
    <lineage>
        <taxon>Bacteria</taxon>
        <taxon>Pseudomonadati</taxon>
        <taxon>Bacteroidota</taxon>
        <taxon>Cytophagia</taxon>
        <taxon>Cytophagales</taxon>
        <taxon>Hymenobacteraceae</taxon>
        <taxon>Adhaeribacter</taxon>
    </lineage>
</organism>
<proteinExistence type="predicted"/>
<accession>A0A512ATU8</accession>
<evidence type="ECO:0000313" key="2">
    <source>
        <dbReference type="Proteomes" id="UP000321532"/>
    </source>
</evidence>
<dbReference type="AlphaFoldDB" id="A0A512ATU8"/>
<sequence length="60" mass="6891">MKVAEVLTNAIIGLSGYPYLNLKKDDEMVLQKLMHREVASIILHRPRNVLGVCLLKILRY</sequence>
<dbReference type="EMBL" id="BJYS01000004">
    <property type="protein sequence ID" value="GEO03149.1"/>
    <property type="molecule type" value="Genomic_DNA"/>
</dbReference>